<evidence type="ECO:0000256" key="3">
    <source>
        <dbReference type="ARBA" id="ARBA00023098"/>
    </source>
</evidence>
<evidence type="ECO:0008006" key="9">
    <source>
        <dbReference type="Google" id="ProtNLM"/>
    </source>
</evidence>
<evidence type="ECO:0000313" key="7">
    <source>
        <dbReference type="EnsemblPlants" id="KQK01559"/>
    </source>
</evidence>
<dbReference type="GO" id="GO:0016788">
    <property type="term" value="F:hydrolase activity, acting on ester bonds"/>
    <property type="evidence" value="ECO:0007669"/>
    <property type="project" value="InterPro"/>
</dbReference>
<keyword evidence="8" id="KW-1185">Reference proteome</keyword>
<proteinExistence type="inferred from homology"/>
<evidence type="ECO:0000256" key="2">
    <source>
        <dbReference type="ARBA" id="ARBA00022801"/>
    </source>
</evidence>
<dbReference type="InterPro" id="IPR001087">
    <property type="entry name" value="GDSL"/>
</dbReference>
<keyword evidence="2" id="KW-0378">Hydrolase</keyword>
<keyword evidence="5" id="KW-0732">Signal</keyword>
<dbReference type="FunCoup" id="I1IEF2">
    <property type="interactions" value="1860"/>
</dbReference>
<evidence type="ECO:0000256" key="5">
    <source>
        <dbReference type="SAM" id="SignalP"/>
    </source>
</evidence>
<dbReference type="Gene3D" id="3.40.50.1110">
    <property type="entry name" value="SGNH hydrolase"/>
    <property type="match status" value="1"/>
</dbReference>
<dbReference type="PANTHER" id="PTHR46020:SF4">
    <property type="entry name" value="OS04G0650200 PROTEIN"/>
    <property type="match status" value="1"/>
</dbReference>
<protein>
    <recommendedName>
        <fullName evidence="9">SGNH hydrolase-type esterase domain-containing protein</fullName>
    </recommendedName>
</protein>
<dbReference type="Gramene" id="KQK01559">
    <property type="protein sequence ID" value="KQK01559"/>
    <property type="gene ID" value="BRADI_3g56680v3"/>
</dbReference>
<dbReference type="SUPFAM" id="SSF52266">
    <property type="entry name" value="SGNH hydrolase"/>
    <property type="match status" value="1"/>
</dbReference>
<dbReference type="GO" id="GO:0006629">
    <property type="term" value="P:lipid metabolic process"/>
    <property type="evidence" value="ECO:0007669"/>
    <property type="project" value="UniProtKB-KW"/>
</dbReference>
<reference evidence="6 7" key="1">
    <citation type="journal article" date="2010" name="Nature">
        <title>Genome sequencing and analysis of the model grass Brachypodium distachyon.</title>
        <authorList>
            <consortium name="International Brachypodium Initiative"/>
        </authorList>
    </citation>
    <scope>NUCLEOTIDE SEQUENCE [LARGE SCALE GENOMIC DNA]</scope>
    <source>
        <strain evidence="6 7">Bd21</strain>
    </source>
</reference>
<evidence type="ECO:0000313" key="8">
    <source>
        <dbReference type="Proteomes" id="UP000008810"/>
    </source>
</evidence>
<dbReference type="EMBL" id="CM000882">
    <property type="protein sequence ID" value="KQK01559.1"/>
    <property type="molecule type" value="Genomic_DNA"/>
</dbReference>
<organism evidence="6">
    <name type="scientific">Brachypodium distachyon</name>
    <name type="common">Purple false brome</name>
    <name type="synonym">Trachynia distachya</name>
    <dbReference type="NCBI Taxonomy" id="15368"/>
    <lineage>
        <taxon>Eukaryota</taxon>
        <taxon>Viridiplantae</taxon>
        <taxon>Streptophyta</taxon>
        <taxon>Embryophyta</taxon>
        <taxon>Tracheophyta</taxon>
        <taxon>Spermatophyta</taxon>
        <taxon>Magnoliopsida</taxon>
        <taxon>Liliopsida</taxon>
        <taxon>Poales</taxon>
        <taxon>Poaceae</taxon>
        <taxon>BOP clade</taxon>
        <taxon>Pooideae</taxon>
        <taxon>Stipodae</taxon>
        <taxon>Brachypodieae</taxon>
        <taxon>Brachypodium</taxon>
    </lineage>
</organism>
<evidence type="ECO:0000313" key="6">
    <source>
        <dbReference type="EMBL" id="KQK01559.1"/>
    </source>
</evidence>
<dbReference type="Proteomes" id="UP000008810">
    <property type="component" value="Chromosome 3"/>
</dbReference>
<evidence type="ECO:0000256" key="1">
    <source>
        <dbReference type="ARBA" id="ARBA00008668"/>
    </source>
</evidence>
<dbReference type="STRING" id="15368.I1IEF2"/>
<dbReference type="AlphaFoldDB" id="I1IEF2"/>
<dbReference type="OMA" id="LERSETW"/>
<gene>
    <name evidence="7" type="primary">LOC100836878</name>
    <name evidence="6" type="ORF">BRADI_3g56680v3</name>
</gene>
<feature type="signal peptide" evidence="5">
    <location>
        <begin position="1"/>
        <end position="22"/>
    </location>
</feature>
<reference evidence="7" key="3">
    <citation type="submission" date="2018-08" db="UniProtKB">
        <authorList>
            <consortium name="EnsemblPlants"/>
        </authorList>
    </citation>
    <scope>IDENTIFICATION</scope>
    <source>
        <strain evidence="7">cv. Bd21</strain>
    </source>
</reference>
<dbReference type="Pfam" id="PF00657">
    <property type="entry name" value="Lipase_GDSL"/>
    <property type="match status" value="1"/>
</dbReference>
<dbReference type="HOGENOM" id="CLU_015101_12_0_1"/>
<accession>I1IEF2</accession>
<dbReference type="RefSeq" id="XP_003572998.1">
    <property type="nucleotide sequence ID" value="XM_003572950.2"/>
</dbReference>
<dbReference type="EnsemblPlants" id="KQK01559">
    <property type="protein sequence ID" value="KQK01559"/>
    <property type="gene ID" value="BRADI_3g56680v3"/>
</dbReference>
<dbReference type="PANTHER" id="PTHR46020">
    <property type="entry name" value="OSJNBB0059K02.9 PROTEIN"/>
    <property type="match status" value="1"/>
</dbReference>
<dbReference type="GeneID" id="100836878"/>
<reference evidence="6" key="2">
    <citation type="submission" date="2017-06" db="EMBL/GenBank/DDBJ databases">
        <title>WGS assembly of Brachypodium distachyon.</title>
        <authorList>
            <consortium name="The International Brachypodium Initiative"/>
            <person name="Lucas S."/>
            <person name="Harmon-Smith M."/>
            <person name="Lail K."/>
            <person name="Tice H."/>
            <person name="Grimwood J."/>
            <person name="Bruce D."/>
            <person name="Barry K."/>
            <person name="Shu S."/>
            <person name="Lindquist E."/>
            <person name="Wang M."/>
            <person name="Pitluck S."/>
            <person name="Vogel J.P."/>
            <person name="Garvin D.F."/>
            <person name="Mockler T.C."/>
            <person name="Schmutz J."/>
            <person name="Rokhsar D."/>
            <person name="Bevan M.W."/>
        </authorList>
    </citation>
    <scope>NUCLEOTIDE SEQUENCE</scope>
    <source>
        <strain evidence="6">Bd21</strain>
    </source>
</reference>
<dbReference type="OrthoDB" id="583516at2759"/>
<dbReference type="eggNOG" id="ENOG502QU3Y">
    <property type="taxonomic scope" value="Eukaryota"/>
</dbReference>
<feature type="region of interest" description="Disordered" evidence="4">
    <location>
        <begin position="28"/>
        <end position="47"/>
    </location>
</feature>
<name>I1IEF2_BRADI</name>
<evidence type="ECO:0000256" key="4">
    <source>
        <dbReference type="SAM" id="MobiDB-lite"/>
    </source>
</evidence>
<keyword evidence="3" id="KW-0443">Lipid metabolism</keyword>
<dbReference type="InterPro" id="IPR036514">
    <property type="entry name" value="SGNH_hydro_sf"/>
</dbReference>
<feature type="chain" id="PRO_5014095252" description="SGNH hydrolase-type esterase domain-containing protein" evidence="5">
    <location>
        <begin position="23"/>
        <end position="386"/>
    </location>
</feature>
<dbReference type="KEGG" id="bdi:100836878"/>
<sequence length="386" mass="42682">MKLPATSLLLLAVLLLIHGVQSVRQSVKAPAPVPSGKVPGTKPPVGRKSGHSHLYKMFVFGDSFADNGNLPRWCSSPITRQWHYPYGASSLAASSLRPTGRFSDHLVQPDILATMLNMGRLEGPPARKLTIKNYCDAFGMNFAVGGSGVFEPFLPPLPHKLKLPTLATQIDQFEKLIHDRVVSSWLLDDSIALVAISGNDYTRVANSNRADMVAFVGNVTTELAVNVKRLQDIGIKKILVNNLHPLGCTPWQARPSNYANCTDFPNMGAMIHNNQLLKKVGGMDNVKILDLNTAFYNIIGPHSPGSGSELSKRFKYLIRPCCESSDPDGFCGEWGEDEHDRLYTLCKDPSKHFYWDDVHPTQAGWQAVMDQLKVDIQEFLDVFQLS</sequence>
<comment type="similarity">
    <text evidence="1">Belongs to the 'GDSL' lipolytic enzyme family.</text>
</comment>